<dbReference type="Gene3D" id="3.40.50.720">
    <property type="entry name" value="NAD(P)-binding Rossmann-like Domain"/>
    <property type="match status" value="1"/>
</dbReference>
<keyword evidence="2 3" id="KW-0560">Oxidoreductase</keyword>
<protein>
    <submittedName>
        <fullName evidence="3">Levodione reductase</fullName>
        <ecNumber evidence="3">1.1.1.-</ecNumber>
    </submittedName>
</protein>
<dbReference type="PRINTS" id="PR00080">
    <property type="entry name" value="SDRFAMILY"/>
</dbReference>
<evidence type="ECO:0000313" key="4">
    <source>
        <dbReference type="Proteomes" id="UP000837803"/>
    </source>
</evidence>
<dbReference type="EMBL" id="CAKLPZ010000002">
    <property type="protein sequence ID" value="CAH1000694.1"/>
    <property type="molecule type" value="Genomic_DNA"/>
</dbReference>
<comment type="caution">
    <text evidence="3">The sequence shown here is derived from an EMBL/GenBank/DDBJ whole genome shotgun (WGS) entry which is preliminary data.</text>
</comment>
<proteinExistence type="inferred from homology"/>
<evidence type="ECO:0000256" key="2">
    <source>
        <dbReference type="ARBA" id="ARBA00023002"/>
    </source>
</evidence>
<sequence>MTMNQLTDKVAIVTGGANGIGYATAAVFLREGARVMLVDNDGERLKQAATDLSSDAVRYCVADVSRSSEVKRYVEDTLAAFGGIDVFFNNAGIEGTVSPLVDYPEDTFDRIVAVNIKGVWLGCQHVLPRMNTGGSVIITSSVAGLRGFAGLGAYVASKHAEVGIMRVAALEHADRSIRVNSVHPGPVDTQMMRHIERQLSADRPEAAKEGFEAQIPLSRYAAADEIADLVLFLASDASKYITGDTHVIDGGMIAG</sequence>
<dbReference type="InterPro" id="IPR002347">
    <property type="entry name" value="SDR_fam"/>
</dbReference>
<dbReference type="NCBIfam" id="NF005559">
    <property type="entry name" value="PRK07231.1"/>
    <property type="match status" value="1"/>
</dbReference>
<keyword evidence="4" id="KW-1185">Reference proteome</keyword>
<dbReference type="InterPro" id="IPR036291">
    <property type="entry name" value="NAD(P)-bd_dom_sf"/>
</dbReference>
<accession>A0ABM9B0R4</accession>
<dbReference type="CDD" id="cd05233">
    <property type="entry name" value="SDR_c"/>
    <property type="match status" value="1"/>
</dbReference>
<dbReference type="Proteomes" id="UP000837803">
    <property type="component" value="Unassembled WGS sequence"/>
</dbReference>
<comment type="similarity">
    <text evidence="1">Belongs to the short-chain dehydrogenases/reductases (SDR) family.</text>
</comment>
<organism evidence="3 4">
    <name type="scientific">Neolewinella maritima</name>
    <dbReference type="NCBI Taxonomy" id="1383882"/>
    <lineage>
        <taxon>Bacteria</taxon>
        <taxon>Pseudomonadati</taxon>
        <taxon>Bacteroidota</taxon>
        <taxon>Saprospiria</taxon>
        <taxon>Saprospirales</taxon>
        <taxon>Lewinellaceae</taxon>
        <taxon>Neolewinella</taxon>
    </lineage>
</organism>
<evidence type="ECO:0000313" key="3">
    <source>
        <dbReference type="EMBL" id="CAH1000694.1"/>
    </source>
</evidence>
<name>A0ABM9B0R4_9BACT</name>
<dbReference type="PANTHER" id="PTHR24321">
    <property type="entry name" value="DEHYDROGENASES, SHORT CHAIN"/>
    <property type="match status" value="1"/>
</dbReference>
<dbReference type="PANTHER" id="PTHR24321:SF8">
    <property type="entry name" value="ESTRADIOL 17-BETA-DEHYDROGENASE 8-RELATED"/>
    <property type="match status" value="1"/>
</dbReference>
<dbReference type="EC" id="1.1.1.-" evidence="3"/>
<dbReference type="PRINTS" id="PR00081">
    <property type="entry name" value="GDHRDH"/>
</dbReference>
<dbReference type="GO" id="GO:0016491">
    <property type="term" value="F:oxidoreductase activity"/>
    <property type="evidence" value="ECO:0007669"/>
    <property type="project" value="UniProtKB-KW"/>
</dbReference>
<reference evidence="3" key="1">
    <citation type="submission" date="2021-12" db="EMBL/GenBank/DDBJ databases">
        <authorList>
            <person name="Rodrigo-Torres L."/>
            <person name="Arahal R. D."/>
            <person name="Lucena T."/>
        </authorList>
    </citation>
    <scope>NUCLEOTIDE SEQUENCE</scope>
    <source>
        <strain evidence="3">CECT 8419</strain>
    </source>
</reference>
<dbReference type="Pfam" id="PF13561">
    <property type="entry name" value="adh_short_C2"/>
    <property type="match status" value="1"/>
</dbReference>
<gene>
    <name evidence="3" type="primary">lvr</name>
    <name evidence="3" type="ORF">LEM8419_01828</name>
</gene>
<dbReference type="SUPFAM" id="SSF51735">
    <property type="entry name" value="NAD(P)-binding Rossmann-fold domains"/>
    <property type="match status" value="1"/>
</dbReference>
<evidence type="ECO:0000256" key="1">
    <source>
        <dbReference type="ARBA" id="ARBA00006484"/>
    </source>
</evidence>